<dbReference type="SMART" id="SM00382">
    <property type="entry name" value="AAA"/>
    <property type="match status" value="1"/>
</dbReference>
<dbReference type="GO" id="GO:0016887">
    <property type="term" value="F:ATP hydrolysis activity"/>
    <property type="evidence" value="ECO:0007669"/>
    <property type="project" value="InterPro"/>
</dbReference>
<dbReference type="InterPro" id="IPR036465">
    <property type="entry name" value="vWFA_dom_sf"/>
</dbReference>
<organism evidence="4 5">
    <name type="scientific">Effrenium voratum</name>
    <dbReference type="NCBI Taxonomy" id="2562239"/>
    <lineage>
        <taxon>Eukaryota</taxon>
        <taxon>Sar</taxon>
        <taxon>Alveolata</taxon>
        <taxon>Dinophyceae</taxon>
        <taxon>Suessiales</taxon>
        <taxon>Symbiodiniaceae</taxon>
        <taxon>Effrenium</taxon>
    </lineage>
</organism>
<comment type="caution">
    <text evidence="4">The sequence shown here is derived from an EMBL/GenBank/DDBJ whole genome shotgun (WGS) entry which is preliminary data.</text>
</comment>
<evidence type="ECO:0000313" key="4">
    <source>
        <dbReference type="EMBL" id="CAJ1386038.1"/>
    </source>
</evidence>
<feature type="compositionally biased region" description="Polar residues" evidence="1">
    <location>
        <begin position="404"/>
        <end position="417"/>
    </location>
</feature>
<dbReference type="Gene3D" id="3.40.50.300">
    <property type="entry name" value="P-loop containing nucleotide triphosphate hydrolases"/>
    <property type="match status" value="1"/>
</dbReference>
<dbReference type="AlphaFoldDB" id="A0AA36IE31"/>
<evidence type="ECO:0000256" key="1">
    <source>
        <dbReference type="SAM" id="MobiDB-lite"/>
    </source>
</evidence>
<dbReference type="Pfam" id="PF07728">
    <property type="entry name" value="AAA_5"/>
    <property type="match status" value="1"/>
</dbReference>
<dbReference type="PANTHER" id="PTHR42759">
    <property type="entry name" value="MOXR FAMILY PROTEIN"/>
    <property type="match status" value="1"/>
</dbReference>
<dbReference type="EMBL" id="CAUJNA010001324">
    <property type="protein sequence ID" value="CAJ1386038.1"/>
    <property type="molecule type" value="Genomic_DNA"/>
</dbReference>
<dbReference type="SMART" id="SM00327">
    <property type="entry name" value="VWA"/>
    <property type="match status" value="1"/>
</dbReference>
<dbReference type="InterPro" id="IPR041538">
    <property type="entry name" value="RavA-like_AAA_lid"/>
</dbReference>
<reference evidence="4" key="1">
    <citation type="submission" date="2023-08" db="EMBL/GenBank/DDBJ databases">
        <authorList>
            <person name="Chen Y."/>
            <person name="Shah S."/>
            <person name="Dougan E. K."/>
            <person name="Thang M."/>
            <person name="Chan C."/>
        </authorList>
    </citation>
    <scope>NUCLEOTIDE SEQUENCE</scope>
</reference>
<dbReference type="InterPro" id="IPR003593">
    <property type="entry name" value="AAA+_ATPase"/>
</dbReference>
<feature type="domain" description="AAA+ ATPase" evidence="3">
    <location>
        <begin position="47"/>
        <end position="188"/>
    </location>
</feature>
<feature type="region of interest" description="Disordered" evidence="1">
    <location>
        <begin position="312"/>
        <end position="427"/>
    </location>
</feature>
<dbReference type="Pfam" id="PF17868">
    <property type="entry name" value="AAA_lid_8"/>
    <property type="match status" value="1"/>
</dbReference>
<evidence type="ECO:0000259" key="2">
    <source>
        <dbReference type="SMART" id="SM00327"/>
    </source>
</evidence>
<feature type="domain" description="VWFA" evidence="2">
    <location>
        <begin position="524"/>
        <end position="698"/>
    </location>
</feature>
<keyword evidence="5" id="KW-1185">Reference proteome</keyword>
<dbReference type="InterPro" id="IPR027417">
    <property type="entry name" value="P-loop_NTPase"/>
</dbReference>
<dbReference type="GO" id="GO:0005524">
    <property type="term" value="F:ATP binding"/>
    <property type="evidence" value="ECO:0007669"/>
    <property type="project" value="InterPro"/>
</dbReference>
<accession>A0AA36IE31</accession>
<dbReference type="SUPFAM" id="SSF53300">
    <property type="entry name" value="vWA-like"/>
    <property type="match status" value="1"/>
</dbReference>
<sequence>MASLSVLVPLLRPRLRRPLCSAVRRRLDAAVVGHEDAKEALLLGLVAKEHVLLCGPSGSAKSLLATEFAFAAGKAPCVLQLHRDVRAEDLTSSGGVLTSTQDGDGQRLSYSARPGGLLTADVCVLDDVSRAPQEALGALFRALTHQEASSGRLRTAVATCLDATSGEEPMDPALLDRFPLQLQLTGALYGQRWEEAGGIMTSARAAAAADASELDAGVELAAARAGVPREVRRLLLRVVQRLREECNQGSLLSDRTFLVKAVRLLRAKAALEGRTACQASDLFVLRFLTTFRVPPEVHARIEEIIRQVIASAEEQRSERPDWSVPPQDGPDAEEGKPAPNAAGLDRDGEGENGEESEESSERSEGKEGAASGSGNAGSESEAGEATEGQQNGAGKDPKWLENDAVTTSESSGQSVAKNSGEEGAAGDLEMPSDALVANMGNLDVDLVSVENIELLLSGVLGSIDKGREELEVHPAGSPRRYKTWDVRDTGDFTEIDPFEMHRWVGSPSPALLPRARERLKRSRGGLVAMLRDVSMSMAGVNATWSSRVTLGLLEACRERQMSFGYIEFNHCSRKFRALDGAFFSQDYASLGSLAMRLQCNGWTNYSKPLAEVLQEFAARSGGRPLRQQAHVLLLTDGVPTHGDPEAREERLLARRLGVVIHTVYLGWPQGYPRALEALSGATGGRQFAAFYQPERRDEPREGVSAPRPPRERRTYGVGLDSGFIRVVER</sequence>
<name>A0AA36IE31_9DINO</name>
<dbReference type="SUPFAM" id="SSF52540">
    <property type="entry name" value="P-loop containing nucleoside triphosphate hydrolases"/>
    <property type="match status" value="1"/>
</dbReference>
<feature type="region of interest" description="Disordered" evidence="1">
    <location>
        <begin position="693"/>
        <end position="714"/>
    </location>
</feature>
<gene>
    <name evidence="4" type="ORF">EVOR1521_LOCUS12499</name>
</gene>
<evidence type="ECO:0000259" key="3">
    <source>
        <dbReference type="SMART" id="SM00382"/>
    </source>
</evidence>
<evidence type="ECO:0000313" key="5">
    <source>
        <dbReference type="Proteomes" id="UP001178507"/>
    </source>
</evidence>
<proteinExistence type="predicted"/>
<dbReference type="InterPro" id="IPR002035">
    <property type="entry name" value="VWF_A"/>
</dbReference>
<dbReference type="CDD" id="cd00198">
    <property type="entry name" value="vWFA"/>
    <property type="match status" value="1"/>
</dbReference>
<dbReference type="InterPro" id="IPR050764">
    <property type="entry name" value="CbbQ/NirQ/NorQ/GpvN"/>
</dbReference>
<feature type="compositionally biased region" description="Low complexity" evidence="1">
    <location>
        <begin position="368"/>
        <end position="388"/>
    </location>
</feature>
<dbReference type="Gene3D" id="3.40.50.410">
    <property type="entry name" value="von Willebrand factor, type A domain"/>
    <property type="match status" value="1"/>
</dbReference>
<evidence type="ECO:0008006" key="6">
    <source>
        <dbReference type="Google" id="ProtNLM"/>
    </source>
</evidence>
<dbReference type="InterPro" id="IPR011704">
    <property type="entry name" value="ATPase_dyneun-rel_AAA"/>
</dbReference>
<dbReference type="PANTHER" id="PTHR42759:SF1">
    <property type="entry name" value="MAGNESIUM-CHELATASE SUBUNIT CHLD"/>
    <property type="match status" value="1"/>
</dbReference>
<dbReference type="Proteomes" id="UP001178507">
    <property type="component" value="Unassembled WGS sequence"/>
</dbReference>
<protein>
    <recommendedName>
        <fullName evidence="6">VWFA domain-containing protein</fullName>
    </recommendedName>
</protein>